<dbReference type="PROSITE" id="PS50850">
    <property type="entry name" value="MFS"/>
    <property type="match status" value="1"/>
</dbReference>
<dbReference type="InterPro" id="IPR011701">
    <property type="entry name" value="MFS"/>
</dbReference>
<dbReference type="InterPro" id="IPR036259">
    <property type="entry name" value="MFS_trans_sf"/>
</dbReference>
<dbReference type="CDD" id="cd17324">
    <property type="entry name" value="MFS_NepI_like"/>
    <property type="match status" value="1"/>
</dbReference>
<dbReference type="OrthoDB" id="2105912at2759"/>
<keyword evidence="3" id="KW-1133">Transmembrane helix</keyword>
<feature type="transmembrane region" description="Helical" evidence="3">
    <location>
        <begin position="340"/>
        <end position="363"/>
    </location>
</feature>
<keyword evidence="6" id="KW-1185">Reference proteome</keyword>
<feature type="compositionally biased region" description="Gly residues" evidence="2">
    <location>
        <begin position="1"/>
        <end position="10"/>
    </location>
</feature>
<name>A0A8K0T755_9HYPO</name>
<evidence type="ECO:0000313" key="5">
    <source>
        <dbReference type="EMBL" id="KAH7329327.1"/>
    </source>
</evidence>
<proteinExistence type="predicted"/>
<dbReference type="AlphaFoldDB" id="A0A8K0T755"/>
<feature type="compositionally biased region" description="Basic and acidic residues" evidence="2">
    <location>
        <begin position="13"/>
        <end position="22"/>
    </location>
</feature>
<feature type="compositionally biased region" description="Basic and acidic residues" evidence="2">
    <location>
        <begin position="29"/>
        <end position="45"/>
    </location>
</feature>
<feature type="transmembrane region" description="Helical" evidence="3">
    <location>
        <begin position="169"/>
        <end position="187"/>
    </location>
</feature>
<keyword evidence="3" id="KW-0472">Membrane</keyword>
<feature type="transmembrane region" description="Helical" evidence="3">
    <location>
        <begin position="230"/>
        <end position="248"/>
    </location>
</feature>
<feature type="transmembrane region" description="Helical" evidence="3">
    <location>
        <begin position="199"/>
        <end position="218"/>
    </location>
</feature>
<feature type="domain" description="Major facilitator superfamily (MFS) profile" evidence="4">
    <location>
        <begin position="48"/>
        <end position="499"/>
    </location>
</feature>
<dbReference type="Proteomes" id="UP000813444">
    <property type="component" value="Unassembled WGS sequence"/>
</dbReference>
<comment type="subcellular location">
    <subcellularLocation>
        <location evidence="1">Membrane</location>
        <topology evidence="1">Multi-pass membrane protein</topology>
    </subcellularLocation>
</comment>
<gene>
    <name evidence="5" type="ORF">B0I35DRAFT_473942</name>
</gene>
<protein>
    <submittedName>
        <fullName evidence="5">Major facilitator superfamily domain-containing protein</fullName>
    </submittedName>
</protein>
<evidence type="ECO:0000256" key="1">
    <source>
        <dbReference type="ARBA" id="ARBA00004141"/>
    </source>
</evidence>
<dbReference type="GO" id="GO:0016020">
    <property type="term" value="C:membrane"/>
    <property type="evidence" value="ECO:0007669"/>
    <property type="project" value="UniProtKB-SubCell"/>
</dbReference>
<evidence type="ECO:0000256" key="3">
    <source>
        <dbReference type="SAM" id="Phobius"/>
    </source>
</evidence>
<dbReference type="PANTHER" id="PTHR42910">
    <property type="entry name" value="TRANSPORTER SCO4007-RELATED"/>
    <property type="match status" value="1"/>
</dbReference>
<dbReference type="SUPFAM" id="SSF103473">
    <property type="entry name" value="MFS general substrate transporter"/>
    <property type="match status" value="1"/>
</dbReference>
<evidence type="ECO:0000256" key="2">
    <source>
        <dbReference type="SAM" id="MobiDB-lite"/>
    </source>
</evidence>
<reference evidence="5" key="1">
    <citation type="journal article" date="2021" name="Nat. Commun.">
        <title>Genetic determinants of endophytism in the Arabidopsis root mycobiome.</title>
        <authorList>
            <person name="Mesny F."/>
            <person name="Miyauchi S."/>
            <person name="Thiergart T."/>
            <person name="Pickel B."/>
            <person name="Atanasova L."/>
            <person name="Karlsson M."/>
            <person name="Huettel B."/>
            <person name="Barry K.W."/>
            <person name="Haridas S."/>
            <person name="Chen C."/>
            <person name="Bauer D."/>
            <person name="Andreopoulos W."/>
            <person name="Pangilinan J."/>
            <person name="LaButti K."/>
            <person name="Riley R."/>
            <person name="Lipzen A."/>
            <person name="Clum A."/>
            <person name="Drula E."/>
            <person name="Henrissat B."/>
            <person name="Kohler A."/>
            <person name="Grigoriev I.V."/>
            <person name="Martin F.M."/>
            <person name="Hacquard S."/>
        </authorList>
    </citation>
    <scope>NUCLEOTIDE SEQUENCE</scope>
    <source>
        <strain evidence="5">MPI-CAGE-CH-0235</strain>
    </source>
</reference>
<dbReference type="Gene3D" id="1.20.1250.20">
    <property type="entry name" value="MFS general substrate transporter like domains"/>
    <property type="match status" value="2"/>
</dbReference>
<feature type="transmembrane region" description="Helical" evidence="3">
    <location>
        <begin position="278"/>
        <end position="305"/>
    </location>
</feature>
<dbReference type="EMBL" id="JAGPNK010000001">
    <property type="protein sequence ID" value="KAH7329327.1"/>
    <property type="molecule type" value="Genomic_DNA"/>
</dbReference>
<organism evidence="5 6">
    <name type="scientific">Stachybotrys elegans</name>
    <dbReference type="NCBI Taxonomy" id="80388"/>
    <lineage>
        <taxon>Eukaryota</taxon>
        <taxon>Fungi</taxon>
        <taxon>Dikarya</taxon>
        <taxon>Ascomycota</taxon>
        <taxon>Pezizomycotina</taxon>
        <taxon>Sordariomycetes</taxon>
        <taxon>Hypocreomycetidae</taxon>
        <taxon>Hypocreales</taxon>
        <taxon>Stachybotryaceae</taxon>
        <taxon>Stachybotrys</taxon>
    </lineage>
</organism>
<feature type="transmembrane region" description="Helical" evidence="3">
    <location>
        <begin position="141"/>
        <end position="163"/>
    </location>
</feature>
<dbReference type="InterPro" id="IPR020846">
    <property type="entry name" value="MFS_dom"/>
</dbReference>
<evidence type="ECO:0000259" key="4">
    <source>
        <dbReference type="PROSITE" id="PS50850"/>
    </source>
</evidence>
<keyword evidence="3" id="KW-0812">Transmembrane</keyword>
<sequence>MSAIGPGAGHGSENTDHEHEEQITATERTSAETKKQEEKPGHEPGDSPAESVSEPATLSKYDQSWFYRLITPRNCRWDPKSPAPLTLPLCYLYAIPILNKIAVEFNVSYETSSQVATLMQAGYAAGIVFVLPLGDMLERRPFIISLVCLTATLWIGLCVTHSFDVFRALSFICGLTTVTPQLMIPLVGDFAPDRRKAALLSIIVSGLILGMLVARLLSGVVSNFTDWRNIYWFSCGAQYVLVMLLFAFMPDYPSTNPDGLGYLKALRSIPYMMVTEPVLIQACLIQFTLSCVFTGFWTTLTFLLASPPYEYSSLVIGLFSLLGISTLIGVPIIGRFMDRFVPLFPILLGQTLVLVGCAISTGIGEFVVAGPIIQGITIDLGGQTTQVANRTSIFAINPKARNRVNTAYMAMGFAGQLTGTAMGNRLYAQGGWAWSSGTSIGFTGVSMLVSLARGPRETGWVGWAGGWKPRKDEKTPPEIQQHTDATVEEGYNMQSKANA</sequence>
<dbReference type="PANTHER" id="PTHR42910:SF1">
    <property type="entry name" value="MAJOR FACILITATOR SUPERFAMILY (MFS) PROFILE DOMAIN-CONTAINING PROTEIN"/>
    <property type="match status" value="1"/>
</dbReference>
<dbReference type="Pfam" id="PF07690">
    <property type="entry name" value="MFS_1"/>
    <property type="match status" value="1"/>
</dbReference>
<comment type="caution">
    <text evidence="5">The sequence shown here is derived from an EMBL/GenBank/DDBJ whole genome shotgun (WGS) entry which is preliminary data.</text>
</comment>
<dbReference type="GO" id="GO:0022857">
    <property type="term" value="F:transmembrane transporter activity"/>
    <property type="evidence" value="ECO:0007669"/>
    <property type="project" value="InterPro"/>
</dbReference>
<evidence type="ECO:0000313" key="6">
    <source>
        <dbReference type="Proteomes" id="UP000813444"/>
    </source>
</evidence>
<feature type="region of interest" description="Disordered" evidence="2">
    <location>
        <begin position="1"/>
        <end position="55"/>
    </location>
</feature>
<feature type="transmembrane region" description="Helical" evidence="3">
    <location>
        <begin position="311"/>
        <end position="333"/>
    </location>
</feature>
<accession>A0A8K0T755</accession>
<feature type="region of interest" description="Disordered" evidence="2">
    <location>
        <begin position="463"/>
        <end position="499"/>
    </location>
</feature>